<protein>
    <submittedName>
        <fullName evidence="3">Septation protein SepH</fullName>
    </submittedName>
</protein>
<organism evidence="3 4">
    <name type="scientific">Microbacterium profundi</name>
    <dbReference type="NCBI Taxonomy" id="450380"/>
    <lineage>
        <taxon>Bacteria</taxon>
        <taxon>Bacillati</taxon>
        <taxon>Actinomycetota</taxon>
        <taxon>Actinomycetes</taxon>
        <taxon>Micrococcales</taxon>
        <taxon>Microbacteriaceae</taxon>
        <taxon>Microbacterium</taxon>
    </lineage>
</organism>
<comment type="caution">
    <text evidence="3">The sequence shown here is derived from an EMBL/GenBank/DDBJ whole genome shotgun (WGS) entry which is preliminary data.</text>
</comment>
<evidence type="ECO:0000313" key="3">
    <source>
        <dbReference type="EMBL" id="MEW1974706.1"/>
    </source>
</evidence>
<dbReference type="Proteomes" id="UP001553715">
    <property type="component" value="Unassembled WGS sequence"/>
</dbReference>
<reference evidence="3 4" key="1">
    <citation type="submission" date="2024-06" db="EMBL/GenBank/DDBJ databases">
        <title>The Natural Products Discovery Center: Release of the First 8490 Sequenced Strains for Exploring Actinobacteria Biosynthetic Diversity.</title>
        <authorList>
            <person name="Kalkreuter E."/>
            <person name="Kautsar S.A."/>
            <person name="Yang D."/>
            <person name="Bader C.D."/>
            <person name="Teijaro C.N."/>
            <person name="Fluegel L."/>
            <person name="Davis C.M."/>
            <person name="Simpson J.R."/>
            <person name="Lauterbach L."/>
            <person name="Steele A.D."/>
            <person name="Gui C."/>
            <person name="Meng S."/>
            <person name="Li G."/>
            <person name="Viehrig K."/>
            <person name="Ye F."/>
            <person name="Su P."/>
            <person name="Kiefer A.F."/>
            <person name="Nichols A."/>
            <person name="Cepeda A.J."/>
            <person name="Yan W."/>
            <person name="Fan B."/>
            <person name="Jiang Y."/>
            <person name="Adhikari A."/>
            <person name="Zheng C.-J."/>
            <person name="Schuster L."/>
            <person name="Cowan T.M."/>
            <person name="Smanski M.J."/>
            <person name="Chevrette M.G."/>
            <person name="De Carvalho L.P.S."/>
            <person name="Shen B."/>
        </authorList>
    </citation>
    <scope>NUCLEOTIDE SEQUENCE [LARGE SCALE GENOMIC DNA]</scope>
    <source>
        <strain evidence="3 4">NPDC077434</strain>
    </source>
</reference>
<feature type="region of interest" description="Disordered" evidence="1">
    <location>
        <begin position="197"/>
        <end position="352"/>
    </location>
</feature>
<evidence type="ECO:0000313" key="4">
    <source>
        <dbReference type="Proteomes" id="UP001553715"/>
    </source>
</evidence>
<gene>
    <name evidence="3" type="primary">sepH</name>
    <name evidence="3" type="ORF">AB0301_06450</name>
</gene>
<proteinExistence type="predicted"/>
<name>A0ABV3LFL4_9MICO</name>
<dbReference type="Pfam" id="PF11268">
    <property type="entry name" value="DUF3071"/>
    <property type="match status" value="1"/>
</dbReference>
<dbReference type="NCBIfam" id="NF040712">
    <property type="entry name" value="SepH"/>
    <property type="match status" value="1"/>
</dbReference>
<evidence type="ECO:0000256" key="1">
    <source>
        <dbReference type="SAM" id="MobiDB-lite"/>
    </source>
</evidence>
<feature type="domain" description="DUF3071" evidence="2">
    <location>
        <begin position="1"/>
        <end position="164"/>
    </location>
</feature>
<feature type="compositionally biased region" description="Low complexity" evidence="1">
    <location>
        <begin position="318"/>
        <end position="328"/>
    </location>
</feature>
<dbReference type="EMBL" id="JBFBMH010000006">
    <property type="protein sequence ID" value="MEW1974706.1"/>
    <property type="molecule type" value="Genomic_DNA"/>
</dbReference>
<accession>A0ABV3LFL4</accession>
<dbReference type="InterPro" id="IPR047682">
    <property type="entry name" value="SepH-like"/>
</dbReference>
<sequence>MENVTIVGTEDDLLILATGSGERFALAIDDVLQREIRRARRRDSDDAPRVIASPREIQAHIRSGLSAVEVAELLGIGVDDVARFEGPVLAEREHIIGQALAVPVLIGSEVEPDAQPTFGVAIHAKIADLQASAERWASWKDDSGWIVKLEFDANEVSHDARWSFDPRRSALSPLNADATQLSRQGSLPEGLIPRLRAVDSDRAESPYKDDSRFDSGAFGPRLLPAPEADVEEPLPPERSNAAAQAAAIKRAPDESVTSAETADLLEALRRRRGQRESAPLLDEESSEQHDRAEDSGPIALFESLEPEYVEQKPKRTPDAAPQDSSSDASGRRRRRNAMPSWDEIVFGARTDD</sequence>
<dbReference type="RefSeq" id="WP_366232729.1">
    <property type="nucleotide sequence ID" value="NZ_JBFBMH010000006.1"/>
</dbReference>
<evidence type="ECO:0000259" key="2">
    <source>
        <dbReference type="Pfam" id="PF11268"/>
    </source>
</evidence>
<keyword evidence="4" id="KW-1185">Reference proteome</keyword>
<feature type="compositionally biased region" description="Basic and acidic residues" evidence="1">
    <location>
        <begin position="197"/>
        <end position="213"/>
    </location>
</feature>
<dbReference type="InterPro" id="IPR021421">
    <property type="entry name" value="DUF3071"/>
</dbReference>